<evidence type="ECO:0000313" key="2">
    <source>
        <dbReference type="Proteomes" id="UP000242638"/>
    </source>
</evidence>
<dbReference type="AlphaFoldDB" id="A0A3P9QCZ5"/>
<name>A0A3P9QCZ5_POERE</name>
<proteinExistence type="predicted"/>
<dbReference type="Proteomes" id="UP000242638">
    <property type="component" value="Unassembled WGS sequence"/>
</dbReference>
<reference evidence="1" key="2">
    <citation type="submission" date="2025-08" db="UniProtKB">
        <authorList>
            <consortium name="Ensembl"/>
        </authorList>
    </citation>
    <scope>IDENTIFICATION</scope>
    <source>
        <strain evidence="1">Guanapo</strain>
    </source>
</reference>
<dbReference type="Bgee" id="ENSPREG00000021622">
    <property type="expression patterns" value="Expressed in caudal fin"/>
</dbReference>
<accession>A0A3P9QCZ5</accession>
<evidence type="ECO:0000313" key="1">
    <source>
        <dbReference type="Ensembl" id="ENSPREP00000031914.1"/>
    </source>
</evidence>
<reference evidence="1" key="3">
    <citation type="submission" date="2025-09" db="UniProtKB">
        <authorList>
            <consortium name="Ensembl"/>
        </authorList>
    </citation>
    <scope>IDENTIFICATION</scope>
    <source>
        <strain evidence="1">Guanapo</strain>
    </source>
</reference>
<dbReference type="InterPro" id="IPR036058">
    <property type="entry name" value="Kazal_dom_sf"/>
</dbReference>
<protein>
    <submittedName>
        <fullName evidence="1">Uncharacterized protein</fullName>
    </submittedName>
</protein>
<reference evidence="2" key="1">
    <citation type="submission" date="2013-11" db="EMBL/GenBank/DDBJ databases">
        <title>The genomic landscape of the Guanapo guppy.</title>
        <authorList>
            <person name="Kuenstner A."/>
            <person name="Dreyer C."/>
        </authorList>
    </citation>
    <scope>NUCLEOTIDE SEQUENCE</scope>
    <source>
        <strain evidence="2">Guanapo</strain>
    </source>
</reference>
<dbReference type="Ensembl" id="ENSPRET00000032274.1">
    <property type="protein sequence ID" value="ENSPREP00000031914.1"/>
    <property type="gene ID" value="ENSPREG00000021622.1"/>
</dbReference>
<organism evidence="1 2">
    <name type="scientific">Poecilia reticulata</name>
    <name type="common">Guppy</name>
    <name type="synonym">Acanthophacelus reticulatus</name>
    <dbReference type="NCBI Taxonomy" id="8081"/>
    <lineage>
        <taxon>Eukaryota</taxon>
        <taxon>Metazoa</taxon>
        <taxon>Chordata</taxon>
        <taxon>Craniata</taxon>
        <taxon>Vertebrata</taxon>
        <taxon>Euteleostomi</taxon>
        <taxon>Actinopterygii</taxon>
        <taxon>Neopterygii</taxon>
        <taxon>Teleostei</taxon>
        <taxon>Neoteleostei</taxon>
        <taxon>Acanthomorphata</taxon>
        <taxon>Ovalentaria</taxon>
        <taxon>Atherinomorphae</taxon>
        <taxon>Cyprinodontiformes</taxon>
        <taxon>Poeciliidae</taxon>
        <taxon>Poeciliinae</taxon>
        <taxon>Poecilia</taxon>
    </lineage>
</organism>
<sequence>IKTAGGKLKHRPWRSLFASHRGRVGCNQRGSCVGFPAPCSGDRLPPCGVRGSTVGSSCALCGSAAAEGAKLNRKHSIVTS</sequence>
<keyword evidence="2" id="KW-1185">Reference proteome</keyword>
<dbReference type="SUPFAM" id="SSF100895">
    <property type="entry name" value="Kazal-type serine protease inhibitors"/>
    <property type="match status" value="1"/>
</dbReference>